<dbReference type="PROSITE" id="PS00107">
    <property type="entry name" value="PROTEIN_KINASE_ATP"/>
    <property type="match status" value="1"/>
</dbReference>
<dbReference type="GO" id="GO:0120095">
    <property type="term" value="C:vacuole-isolation membrane contact site"/>
    <property type="evidence" value="ECO:0007669"/>
    <property type="project" value="EnsemblFungi"/>
</dbReference>
<feature type="compositionally biased region" description="Basic and acidic residues" evidence="18">
    <location>
        <begin position="527"/>
        <end position="536"/>
    </location>
</feature>
<evidence type="ECO:0000256" key="6">
    <source>
        <dbReference type="ARBA" id="ARBA00022448"/>
    </source>
</evidence>
<reference evidence="22" key="4">
    <citation type="submission" date="2025-05" db="UniProtKB">
        <authorList>
            <consortium name="EnsemblFungi"/>
        </authorList>
    </citation>
    <scope>IDENTIFICATION</scope>
</reference>
<evidence type="ECO:0000256" key="8">
    <source>
        <dbReference type="ARBA" id="ARBA00022679"/>
    </source>
</evidence>
<accession>A0AAJ8W140</accession>
<dbReference type="Pfam" id="PF21127">
    <property type="entry name" value="ATG1-like_MIT2"/>
    <property type="match status" value="1"/>
</dbReference>
<comment type="similarity">
    <text evidence="16">Belongs to the protein kinase superfamily. Ser/Thr protein kinase family. APG1/unc-51/ULK1 subfamily.</text>
</comment>
<evidence type="ECO:0000256" key="12">
    <source>
        <dbReference type="ARBA" id="ARBA00022927"/>
    </source>
</evidence>
<comment type="subcellular location">
    <subcellularLocation>
        <location evidence="2">Cytoplasm</location>
    </subcellularLocation>
    <subcellularLocation>
        <location evidence="1">Endomembrane system</location>
    </subcellularLocation>
</comment>
<dbReference type="EMBL" id="HE605204">
    <property type="protein sequence ID" value="CCE41210.1"/>
    <property type="molecule type" value="Genomic_DNA"/>
</dbReference>
<dbReference type="Gene3D" id="1.10.510.10">
    <property type="entry name" value="Transferase(Phosphotransferase) domain 1"/>
    <property type="match status" value="1"/>
</dbReference>
<dbReference type="GO" id="GO:0012505">
    <property type="term" value="C:endomembrane system"/>
    <property type="evidence" value="ECO:0007669"/>
    <property type="project" value="UniProtKB-SubCell"/>
</dbReference>
<evidence type="ECO:0000256" key="11">
    <source>
        <dbReference type="ARBA" id="ARBA00022840"/>
    </source>
</evidence>
<feature type="region of interest" description="Disordered" evidence="18">
    <location>
        <begin position="72"/>
        <end position="92"/>
    </location>
</feature>
<gene>
    <name evidence="20 21" type="ordered locus">CPAR2_301990</name>
</gene>
<evidence type="ECO:0000256" key="13">
    <source>
        <dbReference type="ARBA" id="ARBA00023006"/>
    </source>
</evidence>
<feature type="compositionally biased region" description="Basic and acidic residues" evidence="18">
    <location>
        <begin position="624"/>
        <end position="640"/>
    </location>
</feature>
<dbReference type="GO" id="GO:0005524">
    <property type="term" value="F:ATP binding"/>
    <property type="evidence" value="ECO:0007669"/>
    <property type="project" value="UniProtKB-UniRule"/>
</dbReference>
<keyword evidence="11 17" id="KW-0067">ATP-binding</keyword>
<evidence type="ECO:0000256" key="1">
    <source>
        <dbReference type="ARBA" id="ARBA00004308"/>
    </source>
</evidence>
<dbReference type="STRING" id="578454.G8B9B0"/>
<dbReference type="EnsemblFungi" id="CPAR2_301990-T">
    <property type="protein sequence ID" value="CPAR2_301990-T-p1"/>
    <property type="gene ID" value="CPAR2_301990"/>
</dbReference>
<organism evidence="21 23">
    <name type="scientific">Candida parapsilosis (strain CDC 317 / ATCC MYA-4646)</name>
    <name type="common">Yeast</name>
    <name type="synonym">Monilia parapsilosis</name>
    <dbReference type="NCBI Taxonomy" id="578454"/>
    <lineage>
        <taxon>Eukaryota</taxon>
        <taxon>Fungi</taxon>
        <taxon>Dikarya</taxon>
        <taxon>Ascomycota</taxon>
        <taxon>Saccharomycotina</taxon>
        <taxon>Pichiomycetes</taxon>
        <taxon>Debaryomycetaceae</taxon>
        <taxon>Candida/Lodderomyces clade</taxon>
        <taxon>Candida</taxon>
    </lineage>
</organism>
<keyword evidence="23" id="KW-1185">Reference proteome</keyword>
<dbReference type="VEuPathDB" id="FungiDB:CPAR2_301990"/>
<dbReference type="InterPro" id="IPR045269">
    <property type="entry name" value="Atg1-like"/>
</dbReference>
<reference evidence="23" key="2">
    <citation type="journal article" date="2011" name="BMC Genomics">
        <title>Using RNA-seq to determine the transcriptional landscape and the hypoxic response of the pathogenic yeast Candida parapsilosis.</title>
        <authorList>
            <person name="Guida A."/>
            <person name="Lindstaedt C."/>
            <person name="Maguire S.L."/>
            <person name="Ding C."/>
            <person name="Higgins D.G."/>
            <person name="Corton N.J."/>
            <person name="Berriman M."/>
            <person name="Butler G."/>
        </authorList>
    </citation>
    <scope>GENOME REANNOTATION</scope>
    <source>
        <strain evidence="23">CDC 317 / ATCC MYA-4646</strain>
    </source>
</reference>
<evidence type="ECO:0000256" key="14">
    <source>
        <dbReference type="ARBA" id="ARBA00023136"/>
    </source>
</evidence>
<dbReference type="SMART" id="SM00220">
    <property type="entry name" value="S_TKc"/>
    <property type="match status" value="1"/>
</dbReference>
<dbReference type="GO" id="GO:0051365">
    <property type="term" value="P:cellular response to potassium ion starvation"/>
    <property type="evidence" value="ECO:0007669"/>
    <property type="project" value="EnsemblFungi"/>
</dbReference>
<accession>G8B9B0</accession>
<evidence type="ECO:0000256" key="17">
    <source>
        <dbReference type="PROSITE-ProRule" id="PRU10141"/>
    </source>
</evidence>
<feature type="compositionally biased region" description="Low complexity" evidence="18">
    <location>
        <begin position="11"/>
        <end position="39"/>
    </location>
</feature>
<dbReference type="InterPro" id="IPR008271">
    <property type="entry name" value="Ser/Thr_kinase_AS"/>
</dbReference>
<dbReference type="GO" id="GO:0004674">
    <property type="term" value="F:protein serine/threonine kinase activity"/>
    <property type="evidence" value="ECO:0007669"/>
    <property type="project" value="UniProtKB-EC"/>
</dbReference>
<evidence type="ECO:0000256" key="5">
    <source>
        <dbReference type="ARBA" id="ARBA00019599"/>
    </source>
</evidence>
<dbReference type="GO" id="GO:0005829">
    <property type="term" value="C:cytosol"/>
    <property type="evidence" value="ECO:0007669"/>
    <property type="project" value="EnsemblFungi"/>
</dbReference>
<dbReference type="Gene3D" id="3.30.200.20">
    <property type="entry name" value="Phosphorylase Kinase, domain 1"/>
    <property type="match status" value="1"/>
</dbReference>
<dbReference type="GO" id="GO:0030447">
    <property type="term" value="P:filamentous growth"/>
    <property type="evidence" value="ECO:0007669"/>
    <property type="project" value="UniProtKB-ARBA"/>
</dbReference>
<evidence type="ECO:0000256" key="7">
    <source>
        <dbReference type="ARBA" id="ARBA00022490"/>
    </source>
</evidence>
<dbReference type="Proteomes" id="UP000005221">
    <property type="component" value="Chromosome 3"/>
</dbReference>
<reference evidence="23" key="1">
    <citation type="journal article" date="2009" name="Nature">
        <title>Evolution of pathogenicity and sexual reproduction in eight Candida genomes.</title>
        <authorList>
            <person name="Butler G."/>
            <person name="Rasmussen M.D."/>
            <person name="Lin M.F."/>
            <person name="Santos M.A."/>
            <person name="Sakthikumar S."/>
            <person name="Munro C.A."/>
            <person name="Rheinbay E."/>
            <person name="Grabherr M."/>
            <person name="Forche A."/>
            <person name="Reedy J.L."/>
            <person name="Agrafioti I."/>
            <person name="Arnaud M.B."/>
            <person name="Bates S."/>
            <person name="Brown A.J."/>
            <person name="Brunke S."/>
            <person name="Costanzo M.C."/>
            <person name="Fitzpatrick D.A."/>
            <person name="de Groot P.W."/>
            <person name="Harris D."/>
            <person name="Hoyer L.L."/>
            <person name="Hube B."/>
            <person name="Klis F.M."/>
            <person name="Kodira C."/>
            <person name="Lennard N."/>
            <person name="Logue M.E."/>
            <person name="Martin R."/>
            <person name="Neiman A.M."/>
            <person name="Nikolaou E."/>
            <person name="Quail M.A."/>
            <person name="Quinn J."/>
            <person name="Santos M.C."/>
            <person name="Schmitzberger F.F."/>
            <person name="Sherlock G."/>
            <person name="Shah P."/>
            <person name="Silverstein K.A."/>
            <person name="Skrzypek M.S."/>
            <person name="Soll D."/>
            <person name="Staggs R."/>
            <person name="Stansfield I."/>
            <person name="Stumpf M.P."/>
            <person name="Sudbery P.E."/>
            <person name="Srikantha T."/>
            <person name="Zeng Q."/>
            <person name="Berman J."/>
            <person name="Berriman M."/>
            <person name="Heitman J."/>
            <person name="Gow N.A."/>
            <person name="Lorenz M.C."/>
            <person name="Birren B.W."/>
            <person name="Kellis M."/>
            <person name="Cuomo C.A."/>
        </authorList>
    </citation>
    <scope>NUCLEOTIDE SEQUENCE [LARGE SCALE GENOMIC DNA]</scope>
    <source>
        <strain evidence="23">CDC 317 / ATCC MYA-4646</strain>
    </source>
</reference>
<evidence type="ECO:0000256" key="10">
    <source>
        <dbReference type="ARBA" id="ARBA00022777"/>
    </source>
</evidence>
<proteinExistence type="inferred from homology"/>
<dbReference type="GO" id="GO:0000422">
    <property type="term" value="P:autophagy of mitochondrion"/>
    <property type="evidence" value="ECO:0007669"/>
    <property type="project" value="EnsemblFungi"/>
</dbReference>
<evidence type="ECO:0000313" key="22">
    <source>
        <dbReference type="EnsemblFungi" id="CPAR2_301990-T-p1"/>
    </source>
</evidence>
<dbReference type="InterPro" id="IPR048941">
    <property type="entry name" value="ATG1-like_MIT2"/>
</dbReference>
<evidence type="ECO:0000256" key="15">
    <source>
        <dbReference type="ARBA" id="ARBA00030237"/>
    </source>
</evidence>
<feature type="compositionally biased region" description="Low complexity" evidence="18">
    <location>
        <begin position="104"/>
        <end position="118"/>
    </location>
</feature>
<name>G8B9B0_CANPC</name>
<dbReference type="GO" id="GO:0034045">
    <property type="term" value="C:phagophore assembly site membrane"/>
    <property type="evidence" value="ECO:0007669"/>
    <property type="project" value="TreeGrafter"/>
</dbReference>
<dbReference type="CGD" id="CAL0000144795">
    <property type="gene designation" value="CPAR2_301990"/>
</dbReference>
<evidence type="ECO:0000259" key="19">
    <source>
        <dbReference type="PROSITE" id="PS50011"/>
    </source>
</evidence>
<feature type="compositionally biased region" description="Basic and acidic residues" evidence="18">
    <location>
        <begin position="545"/>
        <end position="556"/>
    </location>
</feature>
<dbReference type="EC" id="2.7.11.1" evidence="3"/>
<feature type="region of interest" description="Disordered" evidence="18">
    <location>
        <begin position="486"/>
        <end position="556"/>
    </location>
</feature>
<sequence>MSDNHKQSIPQNNHHQNQLHQHQQRQQQRQQQQQQQQQQSPFGVSNRFIQHHFPNTVAAVAAATTAGATTITSAPTTTPQQQSPMQQPPFYNDRATRVPAVSQATSTATASTTATSTLSASLASNATTTGKTDYIGIYAIGREIGKGSFAIVYKGYDTTTNKPVAIKSVYRSKLKSKKLVENLEIEIQILKTMKHPHIVGLLDYKQTAAHFHLVMDYCSMGDLSYFIRRRSQLVKTHPVISSLLQRYPSPPNSHGLNQVLILHFLRQLASALSFLREKSLVHRDIKPQNLLLCPPLHSKQEFIDGSYSGMWELPILKIADFGFARFLPSTSMAETLCGSPLYMAPEILRYEKYNAKADLWSVGAVLYEMAVGKPPFKAGNHIELLRNIEKANDRIKFPSAAEVPESLKQLIKSLLKYNPTERISFQEFFNDDLITCDLDDTDKPLETSNMDEDLFISEYISPIKPSERSQFVKNDATVTPMTPAFSHNTQETAPLSMRNQTKQSITKTESDKAPTNGFELGKADVNNNEKRNDGDKIAQGGFRQDGFRDEPSHDDDIKRLIDNNSPDPEHLSQSIVNKNPTRFKPRRDDLILEKDYVVVEKRVVEVNAVADELARAGAGADAMSDPRDHFGEGRSKEQHRSLQKNRKNSSGGYQRRPSFTDRRISISISPTNALSKAIGLASHRLFGANNVPFLSNQATQSTATTEEGTDGQNSNNKSASFSTVMSSPNFANNNLLQKLNLPVSSTLATTIPGDDKQLTPDEIVLNKLETIATKSHAVNLFADVKFSQLIPSPPSSDDAGHDFLNQNDALPPKIVRTICEEGIVLYVKALSLLAKGMSVASEWWYDSFNNAVGADLGDVHDAKRDVRVTMKINQLVQWIRDKFNECLEKAEFVKLRLQEANKAIAKDEDLQSIPENEPDSRKVIAERLIFDRALEMSRNAAVNELVKEDLKGCELAYSTAIWMLESLLDEDEPTDDHANEHKLDNEDKIMVEKFIVSIGNRLSVLKKKMESM</sequence>
<keyword evidence="12" id="KW-0653">Protein transport</keyword>
<keyword evidence="10" id="KW-0418">Kinase</keyword>
<feature type="domain" description="Protein kinase" evidence="19">
    <location>
        <begin position="138"/>
        <end position="434"/>
    </location>
</feature>
<feature type="region of interest" description="Disordered" evidence="18">
    <location>
        <begin position="1"/>
        <end position="42"/>
    </location>
</feature>
<dbReference type="SUPFAM" id="SSF56112">
    <property type="entry name" value="Protein kinase-like (PK-like)"/>
    <property type="match status" value="1"/>
</dbReference>
<dbReference type="FunFam" id="1.10.510.10:FF:000817">
    <property type="entry name" value="Serine/threonine-protein kinase ATG1"/>
    <property type="match status" value="1"/>
</dbReference>
<protein>
    <recommendedName>
        <fullName evidence="4">Serine/threonine-protein kinase ATG1</fullName>
        <ecNumber evidence="3">2.7.11.1</ecNumber>
    </recommendedName>
    <alternativeName>
        <fullName evidence="15">Autophagy-related protein 1</fullName>
    </alternativeName>
    <alternativeName>
        <fullName evidence="5">Serine/threonine-protein kinase atg1</fullName>
    </alternativeName>
</protein>
<dbReference type="GO" id="GO:0010506">
    <property type="term" value="P:regulation of autophagy"/>
    <property type="evidence" value="ECO:0007669"/>
    <property type="project" value="InterPro"/>
</dbReference>
<evidence type="ECO:0000256" key="2">
    <source>
        <dbReference type="ARBA" id="ARBA00004496"/>
    </source>
</evidence>
<feature type="binding site" evidence="17">
    <location>
        <position position="167"/>
    </location>
    <ligand>
        <name>ATP</name>
        <dbReference type="ChEBI" id="CHEBI:30616"/>
    </ligand>
</feature>
<evidence type="ECO:0000313" key="23">
    <source>
        <dbReference type="Proteomes" id="UP000005221"/>
    </source>
</evidence>
<dbReference type="AlphaFoldDB" id="G8B9B0"/>
<evidence type="ECO:0000256" key="3">
    <source>
        <dbReference type="ARBA" id="ARBA00012513"/>
    </source>
</evidence>
<dbReference type="eggNOG" id="KOG0595">
    <property type="taxonomic scope" value="Eukaryota"/>
</dbReference>
<reference evidence="21" key="3">
    <citation type="submission" date="2011-10" db="EMBL/GenBank/DDBJ databases">
        <title>Transcriptional landscape of the pathogenic yeast Candida parapsilosis.</title>
        <authorList>
            <person name="Guida A."/>
            <person name="Lindstaedt C."/>
            <person name="Maguire S.L."/>
            <person name="Ding C."/>
            <person name="Higgins D.G."/>
            <person name="Harris D."/>
            <person name="Berriman M."/>
            <person name="Butler G."/>
        </authorList>
    </citation>
    <scope>NUCLEOTIDE SEQUENCE</scope>
    <source>
        <strain evidence="21">CDC317</strain>
    </source>
</reference>
<dbReference type="GO" id="GO:0032258">
    <property type="term" value="P:cytoplasm to vacuole targeting by the Cvt pathway"/>
    <property type="evidence" value="ECO:0007669"/>
    <property type="project" value="EnsemblFungi"/>
</dbReference>
<keyword evidence="6" id="KW-0813">Transport</keyword>
<dbReference type="GO" id="GO:0006995">
    <property type="term" value="P:cellular response to nitrogen starvation"/>
    <property type="evidence" value="ECO:0007669"/>
    <property type="project" value="EnsemblFungi"/>
</dbReference>
<dbReference type="PROSITE" id="PS50011">
    <property type="entry name" value="PROTEIN_KINASE_DOM"/>
    <property type="match status" value="1"/>
</dbReference>
<dbReference type="GO" id="GO:0000421">
    <property type="term" value="C:autophagosome membrane"/>
    <property type="evidence" value="ECO:0007669"/>
    <property type="project" value="EnsemblFungi"/>
</dbReference>
<feature type="region of interest" description="Disordered" evidence="18">
    <location>
        <begin position="699"/>
        <end position="724"/>
    </location>
</feature>
<feature type="region of interest" description="Disordered" evidence="18">
    <location>
        <begin position="616"/>
        <end position="664"/>
    </location>
</feature>
<evidence type="ECO:0000313" key="20">
    <source>
        <dbReference type="CGD" id="CAL0000144795"/>
    </source>
</evidence>
<evidence type="ECO:0000256" key="9">
    <source>
        <dbReference type="ARBA" id="ARBA00022741"/>
    </source>
</evidence>
<feature type="region of interest" description="Disordered" evidence="18">
    <location>
        <begin position="99"/>
        <end position="118"/>
    </location>
</feature>
<dbReference type="FunFam" id="3.30.200.20:FF:000042">
    <property type="entry name" value="Aurora kinase A"/>
    <property type="match status" value="1"/>
</dbReference>
<dbReference type="CDD" id="cd14009">
    <property type="entry name" value="STKc_ATG1_ULK_like"/>
    <property type="match status" value="1"/>
</dbReference>
<keyword evidence="13" id="KW-0072">Autophagy</keyword>
<keyword evidence="14" id="KW-0472">Membrane</keyword>
<dbReference type="InterPro" id="IPR000719">
    <property type="entry name" value="Prot_kinase_dom"/>
</dbReference>
<dbReference type="GO" id="GO:0061908">
    <property type="term" value="C:phagophore"/>
    <property type="evidence" value="ECO:0007669"/>
    <property type="project" value="EnsemblFungi"/>
</dbReference>
<dbReference type="InterPro" id="IPR017441">
    <property type="entry name" value="Protein_kinase_ATP_BS"/>
</dbReference>
<evidence type="ECO:0000256" key="18">
    <source>
        <dbReference type="SAM" id="MobiDB-lite"/>
    </source>
</evidence>
<dbReference type="PROSITE" id="PS00108">
    <property type="entry name" value="PROTEIN_KINASE_ST"/>
    <property type="match status" value="1"/>
</dbReference>
<dbReference type="GO" id="GO:1990316">
    <property type="term" value="C:Atg1/ULK1 kinase complex"/>
    <property type="evidence" value="ECO:0007669"/>
    <property type="project" value="EnsemblFungi"/>
</dbReference>
<dbReference type="InterPro" id="IPR011009">
    <property type="entry name" value="Kinase-like_dom_sf"/>
</dbReference>
<dbReference type="GO" id="GO:0034727">
    <property type="term" value="P:piecemeal microautophagy of the nucleus"/>
    <property type="evidence" value="ECO:0007669"/>
    <property type="project" value="EnsemblFungi"/>
</dbReference>
<keyword evidence="9 17" id="KW-0547">Nucleotide-binding</keyword>
<feature type="compositionally biased region" description="Low complexity" evidence="18">
    <location>
        <begin position="72"/>
        <end position="89"/>
    </location>
</feature>
<dbReference type="Pfam" id="PF00069">
    <property type="entry name" value="Pkinase"/>
    <property type="match status" value="1"/>
</dbReference>
<dbReference type="GO" id="GO:0000045">
    <property type="term" value="P:autophagosome assembly"/>
    <property type="evidence" value="ECO:0007669"/>
    <property type="project" value="EnsemblFungi"/>
</dbReference>
<feature type="compositionally biased region" description="Polar residues" evidence="18">
    <location>
        <begin position="486"/>
        <end position="507"/>
    </location>
</feature>
<dbReference type="InterPro" id="IPR022708">
    <property type="entry name" value="Atg1-like_tMIT"/>
</dbReference>
<dbReference type="GO" id="GO:0061709">
    <property type="term" value="P:reticulophagy"/>
    <property type="evidence" value="ECO:0007669"/>
    <property type="project" value="EnsemblFungi"/>
</dbReference>
<dbReference type="Pfam" id="PF12063">
    <property type="entry name" value="ATG1-like_MIT1"/>
    <property type="match status" value="1"/>
</dbReference>
<evidence type="ECO:0000256" key="4">
    <source>
        <dbReference type="ARBA" id="ARBA00018572"/>
    </source>
</evidence>
<evidence type="ECO:0000256" key="16">
    <source>
        <dbReference type="ARBA" id="ARBA00060750"/>
    </source>
</evidence>
<dbReference type="PANTHER" id="PTHR24348">
    <property type="entry name" value="SERINE/THREONINE-PROTEIN KINASE UNC-51-RELATED"/>
    <property type="match status" value="1"/>
</dbReference>
<evidence type="ECO:0000313" key="21">
    <source>
        <dbReference type="EMBL" id="CCE41210.1"/>
    </source>
</evidence>
<keyword evidence="8" id="KW-0808">Transferase</keyword>
<keyword evidence="7" id="KW-0963">Cytoplasm</keyword>
<dbReference type="PANTHER" id="PTHR24348:SF22">
    <property type="entry name" value="NON-SPECIFIC SERINE_THREONINE PROTEIN KINASE"/>
    <property type="match status" value="1"/>
</dbReference>